<dbReference type="GO" id="GO:0038023">
    <property type="term" value="F:signaling receptor activity"/>
    <property type="evidence" value="ECO:0007669"/>
    <property type="project" value="InterPro"/>
</dbReference>
<dbReference type="SUPFAM" id="SSF56935">
    <property type="entry name" value="Porins"/>
    <property type="match status" value="1"/>
</dbReference>
<keyword evidence="18" id="KW-1185">Reference proteome</keyword>
<organism evidence="15 17">
    <name type="scientific">Iodobacter fluviatilis</name>
    <dbReference type="NCBI Taxonomy" id="537"/>
    <lineage>
        <taxon>Bacteria</taxon>
        <taxon>Pseudomonadati</taxon>
        <taxon>Pseudomonadota</taxon>
        <taxon>Betaproteobacteria</taxon>
        <taxon>Neisseriales</taxon>
        <taxon>Chitinibacteraceae</taxon>
        <taxon>Iodobacter</taxon>
    </lineage>
</organism>
<evidence type="ECO:0000313" key="17">
    <source>
        <dbReference type="Proteomes" id="UP000255108"/>
    </source>
</evidence>
<dbReference type="InterPro" id="IPR010105">
    <property type="entry name" value="TonB_sidphr_rcpt"/>
</dbReference>
<keyword evidence="8 16" id="KW-0675">Receptor</keyword>
<dbReference type="Proteomes" id="UP000255108">
    <property type="component" value="Unassembled WGS sequence"/>
</dbReference>
<feature type="domain" description="TonB-dependent receptor plug" evidence="14">
    <location>
        <begin position="87"/>
        <end position="185"/>
    </location>
</feature>
<evidence type="ECO:0000256" key="3">
    <source>
        <dbReference type="ARBA" id="ARBA00022448"/>
    </source>
</evidence>
<dbReference type="InterPro" id="IPR039426">
    <property type="entry name" value="TonB-dep_rcpt-like"/>
</dbReference>
<dbReference type="CDD" id="cd01347">
    <property type="entry name" value="ligand_gated_channel"/>
    <property type="match status" value="1"/>
</dbReference>
<evidence type="ECO:0000256" key="11">
    <source>
        <dbReference type="RuleBase" id="RU003357"/>
    </source>
</evidence>
<evidence type="ECO:0000256" key="5">
    <source>
        <dbReference type="ARBA" id="ARBA00022692"/>
    </source>
</evidence>
<dbReference type="InterPro" id="IPR012910">
    <property type="entry name" value="Plug_dom"/>
</dbReference>
<evidence type="ECO:0000256" key="2">
    <source>
        <dbReference type="ARBA" id="ARBA00009810"/>
    </source>
</evidence>
<feature type="signal peptide" evidence="12">
    <location>
        <begin position="1"/>
        <end position="46"/>
    </location>
</feature>
<dbReference type="Pfam" id="PF00593">
    <property type="entry name" value="TonB_dep_Rec_b-barrel"/>
    <property type="match status" value="1"/>
</dbReference>
<dbReference type="Gene3D" id="2.40.170.20">
    <property type="entry name" value="TonB-dependent receptor, beta-barrel domain"/>
    <property type="match status" value="1"/>
</dbReference>
<keyword evidence="9 10" id="KW-0998">Cell outer membrane</keyword>
<sequence length="739" mass="81982">MTFVFFDSKKIEDLPMREIHKPKSAIRHLAKLPAAAALFGAMSANAAPIDEVKLAPVEVKADVKNTKDTDKTYNAPVTHVGRTPQAARDIPQSTTSVTRSLMNDQDSNSLKEALRNAVGITFNASEGGSSGDGVRLRGFGASNDLYLDNFRDAAQYNRDTFNTDTVEVLRGPASMVYGRGSTGGIVNQVSKTPFRGDLNQFTGTIGTESFYRGEADLNRSLSDNSALRVNVMAQKAGSTREGAETNRWGVAPSLVLGLGEPTEVTLSLMHYQENNIPDYGVPYYMPTLQPIERVDQFYGLKKVDYEKNKTDVASLNIQHRINPNLLLKNSTRIGIYSLDLWATQAGLKLATPTSPVTDDTVVGRNRKLRMRDQEIYSNVTDLLWDFDIGTLRHNVMLGFELTREKVDNFVRGGACTLPTTTVGNSNPHAEVTSCPAPVITSISRVNGDTIAAYAQDLIELNPQWKVLLGGRFDHFKVDTDYEDKAPGAMPQASRSRLDNVMSWRTGLIFQPTATQSYYISYGTSFNPSAESYSLDPLGVNTPPEKNRNIEAGARWELLEGGLNLRAALFRTEKTNERQTDMDGNQNSAYLLSGRRHTDGIEVEAAGRISENWQVFGGFTLMKPIIDERAPTGKPSVEGNDADNAPRYTANMWSTYQIDSNWKVGGGFNMMAKRYTSLENTVYLPKYTRWDAMGEYRFRDYSVQLNVNNLFDTAHYEGLYRGFTVPGTGRTAHLTASYRF</sequence>
<keyword evidence="5 10" id="KW-0812">Transmembrane</keyword>
<dbReference type="NCBIfam" id="TIGR01783">
    <property type="entry name" value="TonB-siderophor"/>
    <property type="match status" value="1"/>
</dbReference>
<evidence type="ECO:0000256" key="7">
    <source>
        <dbReference type="ARBA" id="ARBA00023136"/>
    </source>
</evidence>
<dbReference type="PANTHER" id="PTHR32552:SF83">
    <property type="entry name" value="BLR3904 PROTEIN"/>
    <property type="match status" value="1"/>
</dbReference>
<reference evidence="15 17" key="1">
    <citation type="submission" date="2018-06" db="EMBL/GenBank/DDBJ databases">
        <authorList>
            <consortium name="Pathogen Informatics"/>
            <person name="Doyle S."/>
        </authorList>
    </citation>
    <scope>NUCLEOTIDE SEQUENCE [LARGE SCALE GENOMIC DNA]</scope>
    <source>
        <strain evidence="15 17">NCTC11159</strain>
    </source>
</reference>
<accession>A0A377Q741</accession>
<keyword evidence="3 10" id="KW-0813">Transport</keyword>
<evidence type="ECO:0000256" key="9">
    <source>
        <dbReference type="ARBA" id="ARBA00023237"/>
    </source>
</evidence>
<evidence type="ECO:0000259" key="14">
    <source>
        <dbReference type="Pfam" id="PF07715"/>
    </source>
</evidence>
<dbReference type="EMBL" id="SMBT01000002">
    <property type="protein sequence ID" value="TCU89268.1"/>
    <property type="molecule type" value="Genomic_DNA"/>
</dbReference>
<evidence type="ECO:0000259" key="13">
    <source>
        <dbReference type="Pfam" id="PF00593"/>
    </source>
</evidence>
<evidence type="ECO:0000256" key="12">
    <source>
        <dbReference type="SAM" id="SignalP"/>
    </source>
</evidence>
<evidence type="ECO:0000313" key="15">
    <source>
        <dbReference type="EMBL" id="STQ90637.1"/>
    </source>
</evidence>
<evidence type="ECO:0000256" key="4">
    <source>
        <dbReference type="ARBA" id="ARBA00022452"/>
    </source>
</evidence>
<dbReference type="GO" id="GO:0009279">
    <property type="term" value="C:cell outer membrane"/>
    <property type="evidence" value="ECO:0007669"/>
    <property type="project" value="UniProtKB-SubCell"/>
</dbReference>
<dbReference type="EMBL" id="UGHR01000001">
    <property type="protein sequence ID" value="STQ90637.1"/>
    <property type="molecule type" value="Genomic_DNA"/>
</dbReference>
<gene>
    <name evidence="15" type="primary">bfrD</name>
    <name evidence="16" type="ORF">EV682_102180</name>
    <name evidence="15" type="ORF">NCTC11159_01704</name>
</gene>
<proteinExistence type="inferred from homology"/>
<dbReference type="AlphaFoldDB" id="A0A377Q741"/>
<dbReference type="GO" id="GO:0015891">
    <property type="term" value="P:siderophore transport"/>
    <property type="evidence" value="ECO:0007669"/>
    <property type="project" value="InterPro"/>
</dbReference>
<feature type="chain" id="PRO_5016854771" evidence="12">
    <location>
        <begin position="47"/>
        <end position="739"/>
    </location>
</feature>
<evidence type="ECO:0000256" key="8">
    <source>
        <dbReference type="ARBA" id="ARBA00023170"/>
    </source>
</evidence>
<dbReference type="OrthoDB" id="9790771at2"/>
<dbReference type="GO" id="GO:0015344">
    <property type="term" value="F:siderophore uptake transmembrane transporter activity"/>
    <property type="evidence" value="ECO:0007669"/>
    <property type="project" value="TreeGrafter"/>
</dbReference>
<comment type="similarity">
    <text evidence="2 10 11">Belongs to the TonB-dependent receptor family.</text>
</comment>
<dbReference type="Pfam" id="PF07715">
    <property type="entry name" value="Plug"/>
    <property type="match status" value="1"/>
</dbReference>
<comment type="subcellular location">
    <subcellularLocation>
        <location evidence="1 10">Cell outer membrane</location>
        <topology evidence="1 10">Multi-pass membrane protein</topology>
    </subcellularLocation>
</comment>
<evidence type="ECO:0000313" key="16">
    <source>
        <dbReference type="EMBL" id="TCU89268.1"/>
    </source>
</evidence>
<reference evidence="16 18" key="2">
    <citation type="submission" date="2019-03" db="EMBL/GenBank/DDBJ databases">
        <title>Genomic Encyclopedia of Type Strains, Phase IV (KMG-IV): sequencing the most valuable type-strain genomes for metagenomic binning, comparative biology and taxonomic classification.</title>
        <authorList>
            <person name="Goeker M."/>
        </authorList>
    </citation>
    <scope>NUCLEOTIDE SEQUENCE [LARGE SCALE GENOMIC DNA]</scope>
    <source>
        <strain evidence="16 18">DSM 3764</strain>
    </source>
</reference>
<dbReference type="PROSITE" id="PS52016">
    <property type="entry name" value="TONB_DEPENDENT_REC_3"/>
    <property type="match status" value="1"/>
</dbReference>
<evidence type="ECO:0000256" key="1">
    <source>
        <dbReference type="ARBA" id="ARBA00004571"/>
    </source>
</evidence>
<keyword evidence="7 10" id="KW-0472">Membrane</keyword>
<dbReference type="Gene3D" id="2.170.130.10">
    <property type="entry name" value="TonB-dependent receptor, plug domain"/>
    <property type="match status" value="1"/>
</dbReference>
<name>A0A377Q741_9NEIS</name>
<dbReference type="Proteomes" id="UP000295794">
    <property type="component" value="Unassembled WGS sequence"/>
</dbReference>
<keyword evidence="12" id="KW-0732">Signal</keyword>
<dbReference type="PANTHER" id="PTHR32552">
    <property type="entry name" value="FERRICHROME IRON RECEPTOR-RELATED"/>
    <property type="match status" value="1"/>
</dbReference>
<feature type="domain" description="TonB-dependent receptor-like beta-barrel" evidence="13">
    <location>
        <begin position="284"/>
        <end position="709"/>
    </location>
</feature>
<dbReference type="InterPro" id="IPR037066">
    <property type="entry name" value="Plug_dom_sf"/>
</dbReference>
<evidence type="ECO:0000256" key="6">
    <source>
        <dbReference type="ARBA" id="ARBA00023077"/>
    </source>
</evidence>
<protein>
    <submittedName>
        <fullName evidence="16">Catecholate siderophore receptor</fullName>
    </submittedName>
    <submittedName>
        <fullName evidence="15">Virulence-associated outer membrane protein Vir-90</fullName>
    </submittedName>
</protein>
<evidence type="ECO:0000313" key="18">
    <source>
        <dbReference type="Proteomes" id="UP000295794"/>
    </source>
</evidence>
<dbReference type="InterPro" id="IPR036942">
    <property type="entry name" value="Beta-barrel_TonB_sf"/>
</dbReference>
<keyword evidence="6 11" id="KW-0798">TonB box</keyword>
<dbReference type="InterPro" id="IPR000531">
    <property type="entry name" value="Beta-barrel_TonB"/>
</dbReference>
<keyword evidence="4 10" id="KW-1134">Transmembrane beta strand</keyword>
<evidence type="ECO:0000256" key="10">
    <source>
        <dbReference type="PROSITE-ProRule" id="PRU01360"/>
    </source>
</evidence>